<feature type="compositionally biased region" description="Low complexity" evidence="1">
    <location>
        <begin position="401"/>
        <end position="416"/>
    </location>
</feature>
<dbReference type="Proteomes" id="UP000030151">
    <property type="component" value="Unassembled WGS sequence"/>
</dbReference>
<dbReference type="OrthoDB" id="4330117at2759"/>
<feature type="region of interest" description="Disordered" evidence="1">
    <location>
        <begin position="72"/>
        <end position="94"/>
    </location>
</feature>
<name>A0A014QT97_9HYPO</name>
<reference evidence="2 3" key="1">
    <citation type="submission" date="2014-02" db="EMBL/GenBank/DDBJ databases">
        <title>The genome sequence of the entomopathogenic fungus Metarhizium robertsii ARSEF 2575.</title>
        <authorList>
            <person name="Giuliano Garisto Donzelli B."/>
            <person name="Roe B.A."/>
            <person name="Macmil S.L."/>
            <person name="Krasnoff S.B."/>
            <person name="Gibson D.M."/>
        </authorList>
    </citation>
    <scope>NUCLEOTIDE SEQUENCE [LARGE SCALE GENOMIC DNA]</scope>
    <source>
        <strain evidence="2 3">ARSEF 2575</strain>
    </source>
</reference>
<gene>
    <name evidence="2" type="ORF">X797_010753</name>
</gene>
<feature type="region of interest" description="Disordered" evidence="1">
    <location>
        <begin position="162"/>
        <end position="195"/>
    </location>
</feature>
<dbReference type="AlphaFoldDB" id="A0A014QT97"/>
<organism evidence="2 3">
    <name type="scientific">Metarhizium robertsii</name>
    <dbReference type="NCBI Taxonomy" id="568076"/>
    <lineage>
        <taxon>Eukaryota</taxon>
        <taxon>Fungi</taxon>
        <taxon>Dikarya</taxon>
        <taxon>Ascomycota</taxon>
        <taxon>Pezizomycotina</taxon>
        <taxon>Sordariomycetes</taxon>
        <taxon>Hypocreomycetidae</taxon>
        <taxon>Hypocreales</taxon>
        <taxon>Clavicipitaceae</taxon>
        <taxon>Metarhizium</taxon>
    </lineage>
</organism>
<comment type="caution">
    <text evidence="2">The sequence shown here is derived from an EMBL/GenBank/DDBJ whole genome shotgun (WGS) entry which is preliminary data.</text>
</comment>
<feature type="region of interest" description="Disordered" evidence="1">
    <location>
        <begin position="400"/>
        <end position="420"/>
    </location>
</feature>
<dbReference type="EMBL" id="JELW01000054">
    <property type="protein sequence ID" value="EXU96133.1"/>
    <property type="molecule type" value="Genomic_DNA"/>
</dbReference>
<accession>A0A014QT97</accession>
<evidence type="ECO:0000256" key="1">
    <source>
        <dbReference type="SAM" id="MobiDB-lite"/>
    </source>
</evidence>
<proteinExistence type="predicted"/>
<dbReference type="HOGENOM" id="CLU_581501_0_0_1"/>
<feature type="compositionally biased region" description="Basic and acidic residues" evidence="1">
    <location>
        <begin position="164"/>
        <end position="177"/>
    </location>
</feature>
<evidence type="ECO:0000313" key="2">
    <source>
        <dbReference type="EMBL" id="EXU96133.1"/>
    </source>
</evidence>
<sequence length="471" mass="51326">MLRNSSYSTEGTSEEPQSLSSPDHSLSKENADFATVEMEPEKDIDDREIILPPSPQSQLHSLPTLCETTLGNIESDTHDKDTGSSERHKMPSHRPIPLPAAEPDLHAGYLNLSIGQGLSSSGGQYEEDMQWQSILGTNTPPPSDGHLVGFLSMPEWTISPELDSQWKDLGPDRRLDAADGDGEAGDTQPTSPSSAFHTRTCIDDLLIIQRDLYSLSESICTVNTRQTVSKEAPSHRQSCAGNIEKMFSATESLMHVIHTMNRSDGHTCSQGSGACKCSSATDRDCRSESIPNTWRLADNSTVLLILSCYLRLLDMYESLAQFLRHSHQTGSPNSTVNAPGIPIFALGNFNLGTSPDANIGVILHMVLDMVDRLQTAVSHCAVKATGDLNWESETAFRRGHAGSWGAGSSRPSGRAGYQVDEAHGCSTGRATETFLRAMLSDVRGHELGLIRNLQDLRRSIRGRWLGALPFT</sequence>
<feature type="region of interest" description="Disordered" evidence="1">
    <location>
        <begin position="1"/>
        <end position="43"/>
    </location>
</feature>
<feature type="compositionally biased region" description="Basic and acidic residues" evidence="1">
    <location>
        <begin position="75"/>
        <end position="89"/>
    </location>
</feature>
<dbReference type="eggNOG" id="ENOG502TGCJ">
    <property type="taxonomic scope" value="Eukaryota"/>
</dbReference>
<evidence type="ECO:0000313" key="3">
    <source>
        <dbReference type="Proteomes" id="UP000030151"/>
    </source>
</evidence>
<feature type="compositionally biased region" description="Polar residues" evidence="1">
    <location>
        <begin position="1"/>
        <end position="24"/>
    </location>
</feature>
<protein>
    <submittedName>
        <fullName evidence="2">Uncharacterized protein</fullName>
    </submittedName>
</protein>